<accession>A0A9N9HJ25</accession>
<organism evidence="2 3">
    <name type="scientific">Dentiscutata erythropus</name>
    <dbReference type="NCBI Taxonomy" id="1348616"/>
    <lineage>
        <taxon>Eukaryota</taxon>
        <taxon>Fungi</taxon>
        <taxon>Fungi incertae sedis</taxon>
        <taxon>Mucoromycota</taxon>
        <taxon>Glomeromycotina</taxon>
        <taxon>Glomeromycetes</taxon>
        <taxon>Diversisporales</taxon>
        <taxon>Gigasporaceae</taxon>
        <taxon>Dentiscutata</taxon>
    </lineage>
</organism>
<dbReference type="OrthoDB" id="2431093at2759"/>
<name>A0A9N9HJ25_9GLOM</name>
<dbReference type="GO" id="GO:0006302">
    <property type="term" value="P:double-strand break repair"/>
    <property type="evidence" value="ECO:0007669"/>
    <property type="project" value="UniProtKB-ARBA"/>
</dbReference>
<dbReference type="GO" id="GO:0003677">
    <property type="term" value="F:DNA binding"/>
    <property type="evidence" value="ECO:0007669"/>
    <property type="project" value="InterPro"/>
</dbReference>
<dbReference type="InterPro" id="IPR007560">
    <property type="entry name" value="Restrct_endonuc_IV_Mrr"/>
</dbReference>
<evidence type="ECO:0000313" key="2">
    <source>
        <dbReference type="EMBL" id="CAG8677829.1"/>
    </source>
</evidence>
<dbReference type="Gene3D" id="3.40.1350.10">
    <property type="match status" value="1"/>
</dbReference>
<dbReference type="InterPro" id="IPR011856">
    <property type="entry name" value="tRNA_endonuc-like_dom_sf"/>
</dbReference>
<dbReference type="InterPro" id="IPR011335">
    <property type="entry name" value="Restrct_endonuc-II-like"/>
</dbReference>
<dbReference type="Proteomes" id="UP000789405">
    <property type="component" value="Unassembled WGS sequence"/>
</dbReference>
<reference evidence="2" key="1">
    <citation type="submission" date="2021-06" db="EMBL/GenBank/DDBJ databases">
        <authorList>
            <person name="Kallberg Y."/>
            <person name="Tangrot J."/>
            <person name="Rosling A."/>
        </authorList>
    </citation>
    <scope>NUCLEOTIDE SEQUENCE</scope>
    <source>
        <strain evidence="2">MA453B</strain>
    </source>
</reference>
<dbReference type="SUPFAM" id="SSF52980">
    <property type="entry name" value="Restriction endonuclease-like"/>
    <property type="match status" value="1"/>
</dbReference>
<feature type="domain" description="Restriction endonuclease type IV Mrr" evidence="1">
    <location>
        <begin position="6"/>
        <end position="63"/>
    </location>
</feature>
<sequence length="69" mass="7909">ERPSQLSMTPASGDGGRDIIEEMHGYRFVIQCKAWYKKCIGREEIDTFLTEVQRGKFDFGILVGALEKR</sequence>
<dbReference type="GO" id="GO:0004519">
    <property type="term" value="F:endonuclease activity"/>
    <property type="evidence" value="ECO:0007669"/>
    <property type="project" value="InterPro"/>
</dbReference>
<dbReference type="Pfam" id="PF04471">
    <property type="entry name" value="Mrr_cat"/>
    <property type="match status" value="1"/>
</dbReference>
<evidence type="ECO:0000313" key="3">
    <source>
        <dbReference type="Proteomes" id="UP000789405"/>
    </source>
</evidence>
<protein>
    <submittedName>
        <fullName evidence="2">26164_t:CDS:1</fullName>
    </submittedName>
</protein>
<comment type="caution">
    <text evidence="2">The sequence shown here is derived from an EMBL/GenBank/DDBJ whole genome shotgun (WGS) entry which is preliminary data.</text>
</comment>
<evidence type="ECO:0000259" key="1">
    <source>
        <dbReference type="Pfam" id="PF04471"/>
    </source>
</evidence>
<dbReference type="GO" id="GO:0009307">
    <property type="term" value="P:DNA restriction-modification system"/>
    <property type="evidence" value="ECO:0007669"/>
    <property type="project" value="InterPro"/>
</dbReference>
<proteinExistence type="predicted"/>
<dbReference type="EMBL" id="CAJVPY010007268">
    <property type="protein sequence ID" value="CAG8677829.1"/>
    <property type="molecule type" value="Genomic_DNA"/>
</dbReference>
<feature type="non-terminal residue" evidence="2">
    <location>
        <position position="69"/>
    </location>
</feature>
<dbReference type="AlphaFoldDB" id="A0A9N9HJ25"/>
<gene>
    <name evidence="2" type="ORF">DERYTH_LOCUS11619</name>
</gene>
<keyword evidence="3" id="KW-1185">Reference proteome</keyword>